<sequence length="166" mass="17280">MARKFVLAAAGTLLAANMVAAPAAKAEAFNGLNPWQQCGIGAMIFPNHGLAAAISNIIWDLGTTAVTSATVSAEACEGSGTFTAIFVTESYAQIEEQLAYGEGEHLNAMLHLMGCAAEQRPAVIAKLRADYAENMAAVDFNDKDQAQKAEALYYTAADAVANCSAS</sequence>
<keyword evidence="1" id="KW-0732">Signal</keyword>
<proteinExistence type="predicted"/>
<evidence type="ECO:0000313" key="4">
    <source>
        <dbReference type="Proteomes" id="UP001169491"/>
    </source>
</evidence>
<reference evidence="4 5" key="1">
    <citation type="submission" date="2021-03" db="EMBL/GenBank/DDBJ databases">
        <title>Pseudidiomarina terrestris, a new bacterium isolated from saline soil.</title>
        <authorList>
            <person name="Galisteo C."/>
            <person name="De La Haba R."/>
            <person name="Sanchez-Porro C."/>
            <person name="Ventosa A."/>
        </authorList>
    </citation>
    <scope>NUCLEOTIDE SEQUENCE [LARGE SCALE GENOMIC DNA]</scope>
    <source>
        <strain evidence="2 5">1APP75-32.1</strain>
        <strain evidence="4">1APR75-15</strain>
        <strain evidence="3">1ASR75-15</strain>
    </source>
</reference>
<name>A0AAW7R0S1_9GAMM</name>
<evidence type="ECO:0000256" key="1">
    <source>
        <dbReference type="SAM" id="SignalP"/>
    </source>
</evidence>
<keyword evidence="4" id="KW-1185">Reference proteome</keyword>
<evidence type="ECO:0000313" key="2">
    <source>
        <dbReference type="EMBL" id="MDN7125337.1"/>
    </source>
</evidence>
<feature type="signal peptide" evidence="1">
    <location>
        <begin position="1"/>
        <end position="20"/>
    </location>
</feature>
<evidence type="ECO:0000313" key="5">
    <source>
        <dbReference type="Proteomes" id="UP001169492"/>
    </source>
</evidence>
<dbReference type="Proteomes" id="UP001169491">
    <property type="component" value="Unassembled WGS sequence"/>
</dbReference>
<feature type="chain" id="PRO_5043364434" evidence="1">
    <location>
        <begin position="21"/>
        <end position="166"/>
    </location>
</feature>
<comment type="caution">
    <text evidence="2">The sequence shown here is derived from an EMBL/GenBank/DDBJ whole genome shotgun (WGS) entry which is preliminary data.</text>
</comment>
<dbReference type="EMBL" id="JAGGJB010000006">
    <property type="protein sequence ID" value="MDN7125337.1"/>
    <property type="molecule type" value="Genomic_DNA"/>
</dbReference>
<organism evidence="2 5">
    <name type="scientific">Pseudidiomarina terrestris</name>
    <dbReference type="NCBI Taxonomy" id="2820060"/>
    <lineage>
        <taxon>Bacteria</taxon>
        <taxon>Pseudomonadati</taxon>
        <taxon>Pseudomonadota</taxon>
        <taxon>Gammaproteobacteria</taxon>
        <taxon>Alteromonadales</taxon>
        <taxon>Idiomarinaceae</taxon>
        <taxon>Pseudidiomarina</taxon>
    </lineage>
</organism>
<dbReference type="Pfam" id="PF11220">
    <property type="entry name" value="DUF3015"/>
    <property type="match status" value="1"/>
</dbReference>
<accession>A0AAW7R0S1</accession>
<dbReference type="EMBL" id="JAGGJC010000004">
    <property type="protein sequence ID" value="MDN7130096.1"/>
    <property type="molecule type" value="Genomic_DNA"/>
</dbReference>
<protein>
    <submittedName>
        <fullName evidence="2">DUF3015 family protein</fullName>
    </submittedName>
</protein>
<evidence type="ECO:0000313" key="3">
    <source>
        <dbReference type="EMBL" id="MDN7130096.1"/>
    </source>
</evidence>
<dbReference type="RefSeq" id="WP_301720872.1">
    <property type="nucleotide sequence ID" value="NZ_JAGGJB010000006.1"/>
</dbReference>
<gene>
    <name evidence="2" type="ORF">J6I90_10635</name>
    <name evidence="3" type="ORF">J6I92_09455</name>
</gene>
<dbReference type="Proteomes" id="UP001169492">
    <property type="component" value="Unassembled WGS sequence"/>
</dbReference>
<dbReference type="InterPro" id="IPR021383">
    <property type="entry name" value="DUF3015"/>
</dbReference>
<dbReference type="AlphaFoldDB" id="A0AAW7R0S1"/>